<evidence type="ECO:0000256" key="1">
    <source>
        <dbReference type="SAM" id="MobiDB-lite"/>
    </source>
</evidence>
<organism evidence="2 3">
    <name type="scientific">Mucor circinelloides f. circinelloides (strain 1006PhL)</name>
    <name type="common">Mucormycosis agent</name>
    <name type="synonym">Calyptromyces circinelloides</name>
    <dbReference type="NCBI Taxonomy" id="1220926"/>
    <lineage>
        <taxon>Eukaryota</taxon>
        <taxon>Fungi</taxon>
        <taxon>Fungi incertae sedis</taxon>
        <taxon>Mucoromycota</taxon>
        <taxon>Mucoromycotina</taxon>
        <taxon>Mucoromycetes</taxon>
        <taxon>Mucorales</taxon>
        <taxon>Mucorineae</taxon>
        <taxon>Mucoraceae</taxon>
        <taxon>Mucor</taxon>
    </lineage>
</organism>
<evidence type="ECO:0000313" key="3">
    <source>
        <dbReference type="Proteomes" id="UP000014254"/>
    </source>
</evidence>
<dbReference type="InParanoid" id="S2JFH7"/>
<keyword evidence="3" id="KW-1185">Reference proteome</keyword>
<dbReference type="EMBL" id="KE123972">
    <property type="protein sequence ID" value="EPB87237.1"/>
    <property type="molecule type" value="Genomic_DNA"/>
</dbReference>
<feature type="compositionally biased region" description="Low complexity" evidence="1">
    <location>
        <begin position="24"/>
        <end position="41"/>
    </location>
</feature>
<sequence>MYYMLKAAASGAQPEDMELTPTDLVTTSTTDTPTLTQTSSTADPPQAVINHLQQMVEKPTSELSKANLAIQHLRSQLNSVTSQGSSTANSQEFPTIAEATNSNNTQFPNAPWHNQAKLDSIKQSLARHKDLRRAQREAAAARFFQPPSANQGFKYFYLPAKARIPVGTLRKMFRRMGINNARLLDIHCSARHTAAVLIHNDFESDFVDLLQKHRISHDENFNPNSGTILEDLKLKDLSDTERDEFARTQQIKRLESAVQLVPLDRYPQIGNVFNQTPVTSSTPLPDGANQIALDDDLLLAADAATGSLLELSNTVSKKNQTLRRTSPSDWSVKGK</sequence>
<gene>
    <name evidence="2" type="ORF">HMPREF1544_05959</name>
</gene>
<dbReference type="AlphaFoldDB" id="S2JFH7"/>
<dbReference type="OMA" id="MGINNAR"/>
<dbReference type="Proteomes" id="UP000014254">
    <property type="component" value="Unassembled WGS sequence"/>
</dbReference>
<dbReference type="STRING" id="1220926.S2JFH7"/>
<feature type="region of interest" description="Disordered" evidence="1">
    <location>
        <begin position="24"/>
        <end position="43"/>
    </location>
</feature>
<reference evidence="3" key="1">
    <citation type="submission" date="2013-05" db="EMBL/GenBank/DDBJ databases">
        <title>The Genome sequence of Mucor circinelloides f. circinelloides 1006PhL.</title>
        <authorList>
            <consortium name="The Broad Institute Genomics Platform"/>
            <person name="Cuomo C."/>
            <person name="Earl A."/>
            <person name="Findley K."/>
            <person name="Lee S.C."/>
            <person name="Walker B."/>
            <person name="Young S."/>
            <person name="Zeng Q."/>
            <person name="Gargeya S."/>
            <person name="Fitzgerald M."/>
            <person name="Haas B."/>
            <person name="Abouelleil A."/>
            <person name="Allen A.W."/>
            <person name="Alvarado L."/>
            <person name="Arachchi H.M."/>
            <person name="Berlin A.M."/>
            <person name="Chapman S.B."/>
            <person name="Gainer-Dewar J."/>
            <person name="Goldberg J."/>
            <person name="Griggs A."/>
            <person name="Gujja S."/>
            <person name="Hansen M."/>
            <person name="Howarth C."/>
            <person name="Imamovic A."/>
            <person name="Ireland A."/>
            <person name="Larimer J."/>
            <person name="McCowan C."/>
            <person name="Murphy C."/>
            <person name="Pearson M."/>
            <person name="Poon T.W."/>
            <person name="Priest M."/>
            <person name="Roberts A."/>
            <person name="Saif S."/>
            <person name="Shea T."/>
            <person name="Sisk P."/>
            <person name="Sykes S."/>
            <person name="Wortman J."/>
            <person name="Nusbaum C."/>
            <person name="Birren B."/>
        </authorList>
    </citation>
    <scope>NUCLEOTIDE SEQUENCE [LARGE SCALE GENOMIC DNA]</scope>
    <source>
        <strain evidence="3">1006PhL</strain>
    </source>
</reference>
<name>S2JFH7_MUCC1</name>
<dbReference type="eggNOG" id="ENOG502T9QR">
    <property type="taxonomic scope" value="Eukaryota"/>
</dbReference>
<dbReference type="VEuPathDB" id="FungiDB:HMPREF1544_05959"/>
<dbReference type="OrthoDB" id="2234895at2759"/>
<protein>
    <submittedName>
        <fullName evidence="2">Uncharacterized protein</fullName>
    </submittedName>
</protein>
<accession>S2JFH7</accession>
<evidence type="ECO:0000313" key="2">
    <source>
        <dbReference type="EMBL" id="EPB87237.1"/>
    </source>
</evidence>
<proteinExistence type="predicted"/>